<protein>
    <submittedName>
        <fullName evidence="1">Uncharacterized protein</fullName>
    </submittedName>
</protein>
<evidence type="ECO:0000313" key="2">
    <source>
        <dbReference type="Proteomes" id="UP001524478"/>
    </source>
</evidence>
<dbReference type="EMBL" id="JANGAC010000004">
    <property type="protein sequence ID" value="MCQ4922960.1"/>
    <property type="molecule type" value="Genomic_DNA"/>
</dbReference>
<keyword evidence="2" id="KW-1185">Reference proteome</keyword>
<sequence length="51" mass="5825">MVESLLFIARDLIGSLDIMEFTEDEKDYIAYLASRVMAVLSIELKKGIMIE</sequence>
<organism evidence="1 2">
    <name type="scientific">Tissierella carlieri</name>
    <dbReference type="NCBI Taxonomy" id="689904"/>
    <lineage>
        <taxon>Bacteria</taxon>
        <taxon>Bacillati</taxon>
        <taxon>Bacillota</taxon>
        <taxon>Tissierellia</taxon>
        <taxon>Tissierellales</taxon>
        <taxon>Tissierellaceae</taxon>
        <taxon>Tissierella</taxon>
    </lineage>
</organism>
<dbReference type="Proteomes" id="UP001524478">
    <property type="component" value="Unassembled WGS sequence"/>
</dbReference>
<proteinExistence type="predicted"/>
<dbReference type="RefSeq" id="WP_256311038.1">
    <property type="nucleotide sequence ID" value="NZ_JANGAC010000004.1"/>
</dbReference>
<name>A0ABT1S916_9FIRM</name>
<accession>A0ABT1S916</accession>
<evidence type="ECO:0000313" key="1">
    <source>
        <dbReference type="EMBL" id="MCQ4922960.1"/>
    </source>
</evidence>
<gene>
    <name evidence="1" type="ORF">NE686_07690</name>
</gene>
<reference evidence="1 2" key="1">
    <citation type="submission" date="2022-06" db="EMBL/GenBank/DDBJ databases">
        <title>Isolation of gut microbiota from human fecal samples.</title>
        <authorList>
            <person name="Pamer E.G."/>
            <person name="Barat B."/>
            <person name="Waligurski E."/>
            <person name="Medina S."/>
            <person name="Paddock L."/>
            <person name="Mostad J."/>
        </authorList>
    </citation>
    <scope>NUCLEOTIDE SEQUENCE [LARGE SCALE GENOMIC DNA]</scope>
    <source>
        <strain evidence="1 2">DFI.7.95</strain>
    </source>
</reference>
<comment type="caution">
    <text evidence="1">The sequence shown here is derived from an EMBL/GenBank/DDBJ whole genome shotgun (WGS) entry which is preliminary data.</text>
</comment>